<dbReference type="Proteomes" id="UP001519332">
    <property type="component" value="Unassembled WGS sequence"/>
</dbReference>
<protein>
    <submittedName>
        <fullName evidence="6">DNA-binding FadR family transcriptional regulator</fullName>
    </submittedName>
</protein>
<evidence type="ECO:0000256" key="3">
    <source>
        <dbReference type="ARBA" id="ARBA00023163"/>
    </source>
</evidence>
<dbReference type="InterPro" id="IPR036390">
    <property type="entry name" value="WH_DNA-bd_sf"/>
</dbReference>
<evidence type="ECO:0000256" key="4">
    <source>
        <dbReference type="SAM" id="MobiDB-lite"/>
    </source>
</evidence>
<dbReference type="PANTHER" id="PTHR43537:SF5">
    <property type="entry name" value="UXU OPERON TRANSCRIPTIONAL REGULATOR"/>
    <property type="match status" value="1"/>
</dbReference>
<keyword evidence="3" id="KW-0804">Transcription</keyword>
<keyword evidence="1" id="KW-0805">Transcription regulation</keyword>
<dbReference type="RefSeq" id="WP_209635713.1">
    <property type="nucleotide sequence ID" value="NZ_JAGINW010000001.1"/>
</dbReference>
<dbReference type="CDD" id="cd07377">
    <property type="entry name" value="WHTH_GntR"/>
    <property type="match status" value="1"/>
</dbReference>
<dbReference type="SMART" id="SM00345">
    <property type="entry name" value="HTH_GNTR"/>
    <property type="match status" value="1"/>
</dbReference>
<dbReference type="PRINTS" id="PR00035">
    <property type="entry name" value="HTHGNTR"/>
</dbReference>
<organism evidence="6 7">
    <name type="scientific">Kibdelosporangium banguiense</name>
    <dbReference type="NCBI Taxonomy" id="1365924"/>
    <lineage>
        <taxon>Bacteria</taxon>
        <taxon>Bacillati</taxon>
        <taxon>Actinomycetota</taxon>
        <taxon>Actinomycetes</taxon>
        <taxon>Pseudonocardiales</taxon>
        <taxon>Pseudonocardiaceae</taxon>
        <taxon>Kibdelosporangium</taxon>
    </lineage>
</organism>
<dbReference type="PANTHER" id="PTHR43537">
    <property type="entry name" value="TRANSCRIPTIONAL REGULATOR, GNTR FAMILY"/>
    <property type="match status" value="1"/>
</dbReference>
<dbReference type="InterPro" id="IPR011711">
    <property type="entry name" value="GntR_C"/>
</dbReference>
<dbReference type="Pfam" id="PF00392">
    <property type="entry name" value="GntR"/>
    <property type="match status" value="1"/>
</dbReference>
<comment type="caution">
    <text evidence="6">The sequence shown here is derived from an EMBL/GenBank/DDBJ whole genome shotgun (WGS) entry which is preliminary data.</text>
</comment>
<sequence>MFSPVSPVRAYERVVEQIEEAILSGRLEPGARLPSERDLMTQFGVSRSTVREALRVLQSNGMIQSRAGDPRGPEILPPSSSSLQKSMSRLARASSMSLAELLQFRMLLEGSAYQLAARLRTASQLAEMEAALLEMTSAVDVGYAEFSAADVAFHDAVARATQNSLIVVCSNVVRGVVVDLITDRLAHATDRTALMQAYLKHHSEVLQAIRDGDGALASRLSRHALHDSYAEFLPEPDRALLLPLLDP</sequence>
<dbReference type="SUPFAM" id="SSF48008">
    <property type="entry name" value="GntR ligand-binding domain-like"/>
    <property type="match status" value="1"/>
</dbReference>
<dbReference type="Pfam" id="PF07729">
    <property type="entry name" value="FCD"/>
    <property type="match status" value="1"/>
</dbReference>
<evidence type="ECO:0000313" key="7">
    <source>
        <dbReference type="Proteomes" id="UP001519332"/>
    </source>
</evidence>
<dbReference type="Gene3D" id="1.10.10.10">
    <property type="entry name" value="Winged helix-like DNA-binding domain superfamily/Winged helix DNA-binding domain"/>
    <property type="match status" value="1"/>
</dbReference>
<dbReference type="GO" id="GO:0003677">
    <property type="term" value="F:DNA binding"/>
    <property type="evidence" value="ECO:0007669"/>
    <property type="project" value="UniProtKB-KW"/>
</dbReference>
<dbReference type="SMART" id="SM00895">
    <property type="entry name" value="FCD"/>
    <property type="match status" value="1"/>
</dbReference>
<dbReference type="Gene3D" id="1.20.120.530">
    <property type="entry name" value="GntR ligand-binding domain-like"/>
    <property type="match status" value="1"/>
</dbReference>
<keyword evidence="7" id="KW-1185">Reference proteome</keyword>
<dbReference type="InterPro" id="IPR008920">
    <property type="entry name" value="TF_FadR/GntR_C"/>
</dbReference>
<feature type="domain" description="HTH gntR-type" evidence="5">
    <location>
        <begin position="8"/>
        <end position="78"/>
    </location>
</feature>
<dbReference type="InterPro" id="IPR000524">
    <property type="entry name" value="Tscrpt_reg_HTH_GntR"/>
</dbReference>
<name>A0ABS4T9J8_9PSEU</name>
<evidence type="ECO:0000256" key="2">
    <source>
        <dbReference type="ARBA" id="ARBA00023125"/>
    </source>
</evidence>
<accession>A0ABS4T9J8</accession>
<proteinExistence type="predicted"/>
<gene>
    <name evidence="6" type="ORF">JOF56_001458</name>
</gene>
<evidence type="ECO:0000313" key="6">
    <source>
        <dbReference type="EMBL" id="MBP2321073.1"/>
    </source>
</evidence>
<evidence type="ECO:0000256" key="1">
    <source>
        <dbReference type="ARBA" id="ARBA00023015"/>
    </source>
</evidence>
<evidence type="ECO:0000259" key="5">
    <source>
        <dbReference type="PROSITE" id="PS50949"/>
    </source>
</evidence>
<dbReference type="InterPro" id="IPR036388">
    <property type="entry name" value="WH-like_DNA-bd_sf"/>
</dbReference>
<dbReference type="SUPFAM" id="SSF46785">
    <property type="entry name" value="Winged helix' DNA-binding domain"/>
    <property type="match status" value="1"/>
</dbReference>
<feature type="region of interest" description="Disordered" evidence="4">
    <location>
        <begin position="62"/>
        <end position="82"/>
    </location>
</feature>
<dbReference type="EMBL" id="JAGINW010000001">
    <property type="protein sequence ID" value="MBP2321073.1"/>
    <property type="molecule type" value="Genomic_DNA"/>
</dbReference>
<reference evidence="6 7" key="1">
    <citation type="submission" date="2021-03" db="EMBL/GenBank/DDBJ databases">
        <title>Sequencing the genomes of 1000 actinobacteria strains.</title>
        <authorList>
            <person name="Klenk H.-P."/>
        </authorList>
    </citation>
    <scope>NUCLEOTIDE SEQUENCE [LARGE SCALE GENOMIC DNA]</scope>
    <source>
        <strain evidence="6 7">DSM 46670</strain>
    </source>
</reference>
<keyword evidence="2 6" id="KW-0238">DNA-binding</keyword>
<dbReference type="PROSITE" id="PS50949">
    <property type="entry name" value="HTH_GNTR"/>
    <property type="match status" value="1"/>
</dbReference>